<evidence type="ECO:0000313" key="2">
    <source>
        <dbReference type="EMBL" id="MFC4011864.1"/>
    </source>
</evidence>
<dbReference type="Proteomes" id="UP001595851">
    <property type="component" value="Unassembled WGS sequence"/>
</dbReference>
<name>A0ABV8GI87_9ACTN</name>
<keyword evidence="1" id="KW-0732">Signal</keyword>
<proteinExistence type="predicted"/>
<accession>A0ABV8GI87</accession>
<evidence type="ECO:0000256" key="1">
    <source>
        <dbReference type="SAM" id="SignalP"/>
    </source>
</evidence>
<dbReference type="EMBL" id="JBHSBI010000018">
    <property type="protein sequence ID" value="MFC4011864.1"/>
    <property type="molecule type" value="Genomic_DNA"/>
</dbReference>
<reference evidence="3" key="1">
    <citation type="journal article" date="2019" name="Int. J. Syst. Evol. Microbiol.">
        <title>The Global Catalogue of Microorganisms (GCM) 10K type strain sequencing project: providing services to taxonomists for standard genome sequencing and annotation.</title>
        <authorList>
            <consortium name="The Broad Institute Genomics Platform"/>
            <consortium name="The Broad Institute Genome Sequencing Center for Infectious Disease"/>
            <person name="Wu L."/>
            <person name="Ma J."/>
        </authorList>
    </citation>
    <scope>NUCLEOTIDE SEQUENCE [LARGE SCALE GENOMIC DNA]</scope>
    <source>
        <strain evidence="3">TBRC 1276</strain>
    </source>
</reference>
<evidence type="ECO:0000313" key="3">
    <source>
        <dbReference type="Proteomes" id="UP001595851"/>
    </source>
</evidence>
<comment type="caution">
    <text evidence="2">The sequence shown here is derived from an EMBL/GenBank/DDBJ whole genome shotgun (WGS) entry which is preliminary data.</text>
</comment>
<organism evidence="2 3">
    <name type="scientific">Nonomuraea purpurea</name>
    <dbReference type="NCBI Taxonomy" id="1849276"/>
    <lineage>
        <taxon>Bacteria</taxon>
        <taxon>Bacillati</taxon>
        <taxon>Actinomycetota</taxon>
        <taxon>Actinomycetes</taxon>
        <taxon>Streptosporangiales</taxon>
        <taxon>Streptosporangiaceae</taxon>
        <taxon>Nonomuraea</taxon>
    </lineage>
</organism>
<dbReference type="RefSeq" id="WP_379531794.1">
    <property type="nucleotide sequence ID" value="NZ_JBHSBI010000018.1"/>
</dbReference>
<protein>
    <submittedName>
        <fullName evidence="2">Uncharacterized protein</fullName>
    </submittedName>
</protein>
<sequence length="168" mass="18007">MKTTPWMALAAVLAGAMVPLAMTPAAHAAERAATLGPNGYRALKLGMTAAQARRTGLVVRKKAGDSASCTSYDLKDERYGNNRVGMYVSNRHGVAVIVAPRGVKTPQGIRVGSTRTQLKAAYPKLRRGPYGYPAADVPGNKRAFYIFDVKNNRVAGMSLVLNKQDCVK</sequence>
<keyword evidence="3" id="KW-1185">Reference proteome</keyword>
<gene>
    <name evidence="2" type="ORF">ACFOY2_31855</name>
</gene>
<feature type="signal peptide" evidence="1">
    <location>
        <begin position="1"/>
        <end position="28"/>
    </location>
</feature>
<feature type="chain" id="PRO_5045416679" evidence="1">
    <location>
        <begin position="29"/>
        <end position="168"/>
    </location>
</feature>